<organism evidence="3 4">
    <name type="scientific">Sphaerosporella brunnea</name>
    <dbReference type="NCBI Taxonomy" id="1250544"/>
    <lineage>
        <taxon>Eukaryota</taxon>
        <taxon>Fungi</taxon>
        <taxon>Dikarya</taxon>
        <taxon>Ascomycota</taxon>
        <taxon>Pezizomycotina</taxon>
        <taxon>Pezizomycetes</taxon>
        <taxon>Pezizales</taxon>
        <taxon>Pyronemataceae</taxon>
        <taxon>Sphaerosporella</taxon>
    </lineage>
</organism>
<dbReference type="AlphaFoldDB" id="A0A5J5EKG1"/>
<evidence type="ECO:0000256" key="1">
    <source>
        <dbReference type="ARBA" id="ARBA00038208"/>
    </source>
</evidence>
<evidence type="ECO:0000256" key="2">
    <source>
        <dbReference type="ARBA" id="ARBA00040895"/>
    </source>
</evidence>
<sequence>MRPPPTTFLTRLTTASRRHYSPRAIAVPTSTAAASLPKLRLTDLPAPTSATCSCNPAEAAGEEIDRATPLAGTMPLHHSHVVIASGREDWSSRVELDAGVGEAVRKVKEACKRHGDPFAPVLVTAGSFPVGVGVGGGVGMAVFPSGLWVAGVQSGMVERVVRRWVLPSSASSSSSSTEELPLPEKIIGSTILICSHNSRDRRCGKYFPALKAEFLRVLDTLGVQDVRVEATSHLSGHKFAGNVVVYRDGWGVWYGRVGVEAVEGIVRETVVKGRVVRGLCRGVVGAELEEV</sequence>
<dbReference type="InterPro" id="IPR009737">
    <property type="entry name" value="Aim32/Apd1-like"/>
</dbReference>
<accession>A0A5J5EKG1</accession>
<protein>
    <recommendedName>
        <fullName evidence="2">Altered inheritance of mitochondria protein 32</fullName>
    </recommendedName>
</protein>
<dbReference type="PANTHER" id="PTHR31902">
    <property type="entry name" value="ACTIN PATCHES DISTAL PROTEIN 1"/>
    <property type="match status" value="1"/>
</dbReference>
<dbReference type="SUPFAM" id="SSF52833">
    <property type="entry name" value="Thioredoxin-like"/>
    <property type="match status" value="1"/>
</dbReference>
<dbReference type="Gene3D" id="3.40.30.10">
    <property type="entry name" value="Glutaredoxin"/>
    <property type="match status" value="1"/>
</dbReference>
<name>A0A5J5EKG1_9PEZI</name>
<keyword evidence="4" id="KW-1185">Reference proteome</keyword>
<dbReference type="Pfam" id="PF06999">
    <property type="entry name" value="Suc_Fer-like"/>
    <property type="match status" value="1"/>
</dbReference>
<comment type="similarity">
    <text evidence="1">Belongs to the AIM32 family.</text>
</comment>
<comment type="caution">
    <text evidence="3">The sequence shown here is derived from an EMBL/GenBank/DDBJ whole genome shotgun (WGS) entry which is preliminary data.</text>
</comment>
<evidence type="ECO:0000313" key="3">
    <source>
        <dbReference type="EMBL" id="KAA8895684.1"/>
    </source>
</evidence>
<reference evidence="3 4" key="1">
    <citation type="submission" date="2019-09" db="EMBL/GenBank/DDBJ databases">
        <title>Draft genome of the ectomycorrhizal ascomycete Sphaerosporella brunnea.</title>
        <authorList>
            <consortium name="DOE Joint Genome Institute"/>
            <person name="Benucci G.M."/>
            <person name="Marozzi G."/>
            <person name="Antonielli L."/>
            <person name="Sanchez S."/>
            <person name="Marco P."/>
            <person name="Wang X."/>
            <person name="Falini L.B."/>
            <person name="Barry K."/>
            <person name="Haridas S."/>
            <person name="Lipzen A."/>
            <person name="Labutti K."/>
            <person name="Grigoriev I.V."/>
            <person name="Murat C."/>
            <person name="Martin F."/>
            <person name="Albertini E."/>
            <person name="Donnini D."/>
            <person name="Bonito G."/>
        </authorList>
    </citation>
    <scope>NUCLEOTIDE SEQUENCE [LARGE SCALE GENOMIC DNA]</scope>
    <source>
        <strain evidence="3 4">Sb_GMNB300</strain>
    </source>
</reference>
<dbReference type="InParanoid" id="A0A5J5EKG1"/>
<dbReference type="Proteomes" id="UP000326924">
    <property type="component" value="Unassembled WGS sequence"/>
</dbReference>
<dbReference type="InterPro" id="IPR036249">
    <property type="entry name" value="Thioredoxin-like_sf"/>
</dbReference>
<dbReference type="OrthoDB" id="10253744at2759"/>
<dbReference type="EMBL" id="VXIS01000249">
    <property type="protein sequence ID" value="KAA8895684.1"/>
    <property type="molecule type" value="Genomic_DNA"/>
</dbReference>
<gene>
    <name evidence="3" type="ORF">FN846DRAFT_911480</name>
</gene>
<dbReference type="PANTHER" id="PTHR31902:SF7">
    <property type="entry name" value="ALTERED INHERITANCE OF MITOCHONDRIA PROTEIN 32"/>
    <property type="match status" value="1"/>
</dbReference>
<dbReference type="CDD" id="cd03062">
    <property type="entry name" value="TRX_Fd_Sucrase"/>
    <property type="match status" value="1"/>
</dbReference>
<proteinExistence type="inferred from homology"/>
<evidence type="ECO:0000313" key="4">
    <source>
        <dbReference type="Proteomes" id="UP000326924"/>
    </source>
</evidence>